<proteinExistence type="inferred from homology"/>
<dbReference type="UniPathway" id="UPA00538">
    <property type="reaction ID" value="UER00592"/>
</dbReference>
<protein>
    <recommendedName>
        <fullName evidence="6">Octanoyl-[acyl-carrier-protein]:protein N-octanoyltransferase LIPT2, mitochondrial</fullName>
        <ecNumber evidence="6">2.3.1.181</ecNumber>
    </recommendedName>
</protein>
<comment type="pathway">
    <text evidence="2 6">Protein modification; protein lipoylation via endogenous pathway; protein N(6)-(lipoyl)lysine from octanoyl-[acyl-carrier-protein]: step 1/2.</text>
</comment>
<comment type="catalytic activity">
    <reaction evidence="6">
        <text>octanoyl-[ACP] + L-lysyl-[protein] = N(6)-octanoyl-L-lysyl-[protein] + holo-[ACP] + H(+)</text>
        <dbReference type="Rhea" id="RHEA:17665"/>
        <dbReference type="Rhea" id="RHEA-COMP:9636"/>
        <dbReference type="Rhea" id="RHEA-COMP:9685"/>
        <dbReference type="Rhea" id="RHEA-COMP:9752"/>
        <dbReference type="Rhea" id="RHEA-COMP:9928"/>
        <dbReference type="ChEBI" id="CHEBI:15378"/>
        <dbReference type="ChEBI" id="CHEBI:29969"/>
        <dbReference type="ChEBI" id="CHEBI:64479"/>
        <dbReference type="ChEBI" id="CHEBI:78463"/>
        <dbReference type="ChEBI" id="CHEBI:78809"/>
        <dbReference type="EC" id="2.3.1.181"/>
    </reaction>
</comment>
<organism evidence="11 12">
    <name type="scientific">Melipona quadrifasciata</name>
    <dbReference type="NCBI Taxonomy" id="166423"/>
    <lineage>
        <taxon>Eukaryota</taxon>
        <taxon>Metazoa</taxon>
        <taxon>Ecdysozoa</taxon>
        <taxon>Arthropoda</taxon>
        <taxon>Hexapoda</taxon>
        <taxon>Insecta</taxon>
        <taxon>Pterygota</taxon>
        <taxon>Neoptera</taxon>
        <taxon>Endopterygota</taxon>
        <taxon>Hymenoptera</taxon>
        <taxon>Apocrita</taxon>
        <taxon>Aculeata</taxon>
        <taxon>Apoidea</taxon>
        <taxon>Anthophila</taxon>
        <taxon>Apidae</taxon>
        <taxon>Melipona</taxon>
    </lineage>
</organism>
<evidence type="ECO:0000256" key="8">
    <source>
        <dbReference type="PIRSR" id="PIRSR016262-2"/>
    </source>
</evidence>
<gene>
    <name evidence="11" type="ORF">WN51_12219</name>
</gene>
<name>A0A0M9A1L5_9HYME</name>
<dbReference type="EMBL" id="KQ435762">
    <property type="protein sequence ID" value="KOX75475.1"/>
    <property type="molecule type" value="Genomic_DNA"/>
</dbReference>
<dbReference type="NCBIfam" id="NF010925">
    <property type="entry name" value="PRK14345.1"/>
    <property type="match status" value="1"/>
</dbReference>
<dbReference type="InterPro" id="IPR045864">
    <property type="entry name" value="aa-tRNA-synth_II/BPL/LPL"/>
</dbReference>
<evidence type="ECO:0000256" key="5">
    <source>
        <dbReference type="ARBA" id="ARBA00023315"/>
    </source>
</evidence>
<dbReference type="Proteomes" id="UP000053105">
    <property type="component" value="Unassembled WGS sequence"/>
</dbReference>
<evidence type="ECO:0000256" key="2">
    <source>
        <dbReference type="ARBA" id="ARBA00004821"/>
    </source>
</evidence>
<dbReference type="Pfam" id="PF21948">
    <property type="entry name" value="LplA-B_cat"/>
    <property type="match status" value="1"/>
</dbReference>
<reference evidence="11 12" key="1">
    <citation type="submission" date="2015-07" db="EMBL/GenBank/DDBJ databases">
        <title>The genome of Melipona quadrifasciata.</title>
        <authorList>
            <person name="Pan H."/>
            <person name="Kapheim K."/>
        </authorList>
    </citation>
    <scope>NUCLEOTIDE SEQUENCE [LARGE SCALE GENOMIC DNA]</scope>
    <source>
        <strain evidence="11">0111107301</strain>
        <tissue evidence="11">Whole body</tissue>
    </source>
</reference>
<dbReference type="FunFam" id="3.30.930.10:FF:000035">
    <property type="entry name" value="Putative lipoyltransferase 2, mitochondrial"/>
    <property type="match status" value="1"/>
</dbReference>
<evidence type="ECO:0000256" key="4">
    <source>
        <dbReference type="ARBA" id="ARBA00022679"/>
    </source>
</evidence>
<feature type="site" description="Lowers pKa of active site Cys" evidence="9">
    <location>
        <position position="140"/>
    </location>
</feature>
<feature type="binding site" evidence="8">
    <location>
        <begin position="143"/>
        <end position="145"/>
    </location>
    <ligand>
        <name>substrate</name>
    </ligand>
</feature>
<dbReference type="AlphaFoldDB" id="A0A0M9A1L5"/>
<evidence type="ECO:0000256" key="6">
    <source>
        <dbReference type="PIRNR" id="PIRNR016262"/>
    </source>
</evidence>
<evidence type="ECO:0000256" key="7">
    <source>
        <dbReference type="PIRSR" id="PIRSR016262-1"/>
    </source>
</evidence>
<evidence type="ECO:0000259" key="10">
    <source>
        <dbReference type="PROSITE" id="PS51733"/>
    </source>
</evidence>
<feature type="domain" description="BPL/LPL catalytic" evidence="10">
    <location>
        <begin position="36"/>
        <end position="213"/>
    </location>
</feature>
<dbReference type="STRING" id="166423.A0A0M9A1L5"/>
<keyword evidence="12" id="KW-1185">Reference proteome</keyword>
<dbReference type="PIRSF" id="PIRSF016262">
    <property type="entry name" value="LPLase"/>
    <property type="match status" value="1"/>
</dbReference>
<feature type="binding site" evidence="8">
    <location>
        <begin position="77"/>
        <end position="84"/>
    </location>
    <ligand>
        <name>substrate</name>
    </ligand>
</feature>
<comment type="subcellular location">
    <subcellularLocation>
        <location evidence="1 6">Mitochondrion</location>
    </subcellularLocation>
</comment>
<keyword evidence="4 6" id="KW-0808">Transferase</keyword>
<dbReference type="GO" id="GO:0033819">
    <property type="term" value="F:lipoyl(octanoyl) transferase activity"/>
    <property type="evidence" value="ECO:0007669"/>
    <property type="project" value="UniProtKB-EC"/>
</dbReference>
<dbReference type="Gene3D" id="3.30.930.10">
    <property type="entry name" value="Bira Bifunctional Protein, Domain 2"/>
    <property type="match status" value="1"/>
</dbReference>
<keyword evidence="5 6" id="KW-0012">Acyltransferase</keyword>
<dbReference type="PROSITE" id="PS51733">
    <property type="entry name" value="BPL_LPL_CATALYTIC"/>
    <property type="match status" value="1"/>
</dbReference>
<dbReference type="InterPro" id="IPR020605">
    <property type="entry name" value="Octanoyltransferase_CS"/>
</dbReference>
<dbReference type="InterPro" id="IPR004143">
    <property type="entry name" value="BPL_LPL_catalytic"/>
</dbReference>
<dbReference type="PROSITE" id="PS01313">
    <property type="entry name" value="LIPB"/>
    <property type="match status" value="1"/>
</dbReference>
<evidence type="ECO:0000256" key="9">
    <source>
        <dbReference type="PIRSR" id="PIRSR016262-3"/>
    </source>
</evidence>
<dbReference type="GO" id="GO:0009249">
    <property type="term" value="P:protein lipoylation"/>
    <property type="evidence" value="ECO:0007669"/>
    <property type="project" value="InterPro"/>
</dbReference>
<dbReference type="NCBIfam" id="TIGR00214">
    <property type="entry name" value="lipB"/>
    <property type="match status" value="1"/>
</dbReference>
<dbReference type="SUPFAM" id="SSF55681">
    <property type="entry name" value="Class II aaRS and biotin synthetases"/>
    <property type="match status" value="1"/>
</dbReference>
<dbReference type="CDD" id="cd16444">
    <property type="entry name" value="LipB"/>
    <property type="match status" value="1"/>
</dbReference>
<dbReference type="PANTHER" id="PTHR10993">
    <property type="entry name" value="OCTANOYLTRANSFERASE"/>
    <property type="match status" value="1"/>
</dbReference>
<evidence type="ECO:0000313" key="11">
    <source>
        <dbReference type="EMBL" id="KOX75475.1"/>
    </source>
</evidence>
<dbReference type="EC" id="2.3.1.181" evidence="6"/>
<dbReference type="InterPro" id="IPR000544">
    <property type="entry name" value="Octanoyltransferase"/>
</dbReference>
<dbReference type="OrthoDB" id="19908at2759"/>
<keyword evidence="6" id="KW-0496">Mitochondrion</keyword>
<feature type="binding site" evidence="8">
    <location>
        <begin position="156"/>
        <end position="158"/>
    </location>
    <ligand>
        <name>substrate</name>
    </ligand>
</feature>
<comment type="similarity">
    <text evidence="3 6">Belongs to the LipB family.</text>
</comment>
<evidence type="ECO:0000256" key="1">
    <source>
        <dbReference type="ARBA" id="ARBA00004173"/>
    </source>
</evidence>
<accession>A0A0M9A1L5</accession>
<sequence>MSTKIVKVLWAGRLSYSSGLKLQKILSNQHHQKLANDNCNTLILLEHDPVYTVGIRDKEYTVKDEERLKSLGAELNRGGLITFHGPGQLVAYPILNLKQFKTSIKWYVCQIEKMIIRLCAEYGIKGETSPNTGVWVNDRKICAIGVHGSRYITTHGLALNCNTDLSWFNHIVPCGIKGKGVTSISQELNANLTIQDVLPLFQNAFKDQFQCTLIEYSVEESYQLFKLLNHDKYVNETESFAAEIPIHVRVVCLKEETIGELA</sequence>
<evidence type="ECO:0000256" key="3">
    <source>
        <dbReference type="ARBA" id="ARBA00007907"/>
    </source>
</evidence>
<comment type="function">
    <text evidence="6">Catalyzes the transfer of endogenously produced octanoic acid from octanoyl-acyl-carrier-protein onto the lipoyl domains of lipoate-dependent enzymes. Lipoyl-ACP can also act as a substrate although octanoyl-ACP is likely to be the physiological substrate.</text>
</comment>
<dbReference type="HAMAP" id="MF_00013">
    <property type="entry name" value="LipB"/>
    <property type="match status" value="1"/>
</dbReference>
<evidence type="ECO:0000313" key="12">
    <source>
        <dbReference type="Proteomes" id="UP000053105"/>
    </source>
</evidence>
<dbReference type="GO" id="GO:0005739">
    <property type="term" value="C:mitochondrion"/>
    <property type="evidence" value="ECO:0007669"/>
    <property type="project" value="UniProtKB-SubCell"/>
</dbReference>
<feature type="active site" description="Acyl-thioester intermediate" evidence="7">
    <location>
        <position position="174"/>
    </location>
</feature>
<dbReference type="PANTHER" id="PTHR10993:SF7">
    <property type="entry name" value="LIPOYLTRANSFERASE 2, MITOCHONDRIAL-RELATED"/>
    <property type="match status" value="1"/>
</dbReference>